<name>A0AAV5W8N3_9BILA</name>
<organism evidence="2 3">
    <name type="scientific">Pristionchus fissidentatus</name>
    <dbReference type="NCBI Taxonomy" id="1538716"/>
    <lineage>
        <taxon>Eukaryota</taxon>
        <taxon>Metazoa</taxon>
        <taxon>Ecdysozoa</taxon>
        <taxon>Nematoda</taxon>
        <taxon>Chromadorea</taxon>
        <taxon>Rhabditida</taxon>
        <taxon>Rhabditina</taxon>
        <taxon>Diplogasteromorpha</taxon>
        <taxon>Diplogasteroidea</taxon>
        <taxon>Neodiplogasteridae</taxon>
        <taxon>Pristionchus</taxon>
    </lineage>
</organism>
<sequence length="67" mass="7703">MRVRRARATRAILAGTRRPETNVLQGRARHDRESDDLLRMIEATSRQLHKRQTAAKETVPPTTPIED</sequence>
<reference evidence="2" key="1">
    <citation type="submission" date="2023-10" db="EMBL/GenBank/DDBJ databases">
        <title>Genome assembly of Pristionchus species.</title>
        <authorList>
            <person name="Yoshida K."/>
            <person name="Sommer R.J."/>
        </authorList>
    </citation>
    <scope>NUCLEOTIDE SEQUENCE</scope>
    <source>
        <strain evidence="2">RS5133</strain>
    </source>
</reference>
<proteinExistence type="predicted"/>
<gene>
    <name evidence="2" type="ORF">PFISCL1PPCAC_18386</name>
</gene>
<evidence type="ECO:0000313" key="2">
    <source>
        <dbReference type="EMBL" id="GMT27089.1"/>
    </source>
</evidence>
<keyword evidence="3" id="KW-1185">Reference proteome</keyword>
<protein>
    <submittedName>
        <fullName evidence="2">Uncharacterized protein</fullName>
    </submittedName>
</protein>
<accession>A0AAV5W8N3</accession>
<feature type="region of interest" description="Disordered" evidence="1">
    <location>
        <begin position="46"/>
        <end position="67"/>
    </location>
</feature>
<comment type="caution">
    <text evidence="2">The sequence shown here is derived from an EMBL/GenBank/DDBJ whole genome shotgun (WGS) entry which is preliminary data.</text>
</comment>
<evidence type="ECO:0000256" key="1">
    <source>
        <dbReference type="SAM" id="MobiDB-lite"/>
    </source>
</evidence>
<evidence type="ECO:0000313" key="3">
    <source>
        <dbReference type="Proteomes" id="UP001432322"/>
    </source>
</evidence>
<dbReference type="EMBL" id="BTSY01000005">
    <property type="protein sequence ID" value="GMT27089.1"/>
    <property type="molecule type" value="Genomic_DNA"/>
</dbReference>
<dbReference type="AlphaFoldDB" id="A0AAV5W8N3"/>
<dbReference type="Proteomes" id="UP001432322">
    <property type="component" value="Unassembled WGS sequence"/>
</dbReference>